<keyword evidence="2" id="KW-1185">Reference proteome</keyword>
<accession>A0ACB8VMJ9</accession>
<dbReference type="Proteomes" id="UP000831701">
    <property type="component" value="Chromosome 20"/>
</dbReference>
<comment type="caution">
    <text evidence="1">The sequence shown here is derived from an EMBL/GenBank/DDBJ whole genome shotgun (WGS) entry which is preliminary data.</text>
</comment>
<evidence type="ECO:0000313" key="1">
    <source>
        <dbReference type="EMBL" id="KAI3356625.1"/>
    </source>
</evidence>
<sequence>MSLNAPRHSFAACINHLRPTVILLSSRGLPFTTCATSQKLGTFCPKAIPKKLVHAFVSSRLDYYNSLLSGCPNKLLKTLQLVQNAAAQVLTRTRKRDHITPVLASLHWLPVKFRIKLKKPYSSHIRLYMVWHL</sequence>
<protein>
    <submittedName>
        <fullName evidence="1">Uncharacterized protein</fullName>
    </submittedName>
</protein>
<proteinExistence type="predicted"/>
<gene>
    <name evidence="1" type="ORF">L3Q82_017840</name>
</gene>
<reference evidence="1" key="1">
    <citation type="submission" date="2022-04" db="EMBL/GenBank/DDBJ databases">
        <title>Jade perch genome.</title>
        <authorList>
            <person name="Chao B."/>
        </authorList>
    </citation>
    <scope>NUCLEOTIDE SEQUENCE</scope>
    <source>
        <strain evidence="1">CB-2022</strain>
    </source>
</reference>
<dbReference type="EMBL" id="CM041550">
    <property type="protein sequence ID" value="KAI3356625.1"/>
    <property type="molecule type" value="Genomic_DNA"/>
</dbReference>
<organism evidence="1 2">
    <name type="scientific">Scortum barcoo</name>
    <name type="common">barcoo grunter</name>
    <dbReference type="NCBI Taxonomy" id="214431"/>
    <lineage>
        <taxon>Eukaryota</taxon>
        <taxon>Metazoa</taxon>
        <taxon>Chordata</taxon>
        <taxon>Craniata</taxon>
        <taxon>Vertebrata</taxon>
        <taxon>Euteleostomi</taxon>
        <taxon>Actinopterygii</taxon>
        <taxon>Neopterygii</taxon>
        <taxon>Teleostei</taxon>
        <taxon>Neoteleostei</taxon>
        <taxon>Acanthomorphata</taxon>
        <taxon>Eupercaria</taxon>
        <taxon>Centrarchiformes</taxon>
        <taxon>Terapontoidei</taxon>
        <taxon>Terapontidae</taxon>
        <taxon>Scortum</taxon>
    </lineage>
</organism>
<name>A0ACB8VMJ9_9TELE</name>
<evidence type="ECO:0000313" key="2">
    <source>
        <dbReference type="Proteomes" id="UP000831701"/>
    </source>
</evidence>